<dbReference type="InterPro" id="IPR010035">
    <property type="entry name" value="Thi_S"/>
</dbReference>
<dbReference type="PANTHER" id="PTHR34472:SF1">
    <property type="entry name" value="SULFUR CARRIER PROTEIN THIS"/>
    <property type="match status" value="1"/>
</dbReference>
<dbReference type="EMBL" id="JACJVO010000032">
    <property type="protein sequence ID" value="MBB6734257.1"/>
    <property type="molecule type" value="Genomic_DNA"/>
</dbReference>
<evidence type="ECO:0000313" key="1">
    <source>
        <dbReference type="EMBL" id="MBB6734257.1"/>
    </source>
</evidence>
<dbReference type="RefSeq" id="WP_185131896.1">
    <property type="nucleotide sequence ID" value="NZ_JACJVO010000032.1"/>
</dbReference>
<comment type="caution">
    <text evidence="1">The sequence shown here is derived from an EMBL/GenBank/DDBJ whole genome shotgun (WGS) entry which is preliminary data.</text>
</comment>
<dbReference type="InterPro" id="IPR012675">
    <property type="entry name" value="Beta-grasp_dom_sf"/>
</dbReference>
<dbReference type="CDD" id="cd00565">
    <property type="entry name" value="Ubl_ThiS"/>
    <property type="match status" value="1"/>
</dbReference>
<sequence>MELTINGITQQLEVRTVGDVIAHFGLEGKPVVVEADGEIVDRERWGEAELRQGMKLELVHFVGGG</sequence>
<dbReference type="InterPro" id="IPR003749">
    <property type="entry name" value="ThiS/MoaD-like"/>
</dbReference>
<name>A0A7X0VY97_9BACL</name>
<gene>
    <name evidence="1" type="primary">thiS</name>
    <name evidence="1" type="ORF">H7C18_25370</name>
</gene>
<dbReference type="InterPro" id="IPR016155">
    <property type="entry name" value="Mopterin_synth/thiamin_S_b"/>
</dbReference>
<keyword evidence="2" id="KW-1185">Reference proteome</keyword>
<accession>A0A7X0VY97</accession>
<dbReference type="NCBIfam" id="TIGR01683">
    <property type="entry name" value="thiS"/>
    <property type="match status" value="1"/>
</dbReference>
<dbReference type="Gene3D" id="3.10.20.30">
    <property type="match status" value="1"/>
</dbReference>
<dbReference type="Pfam" id="PF02597">
    <property type="entry name" value="ThiS"/>
    <property type="match status" value="1"/>
</dbReference>
<dbReference type="AlphaFoldDB" id="A0A7X0VY97"/>
<protein>
    <submittedName>
        <fullName evidence="1">Sulfur carrier protein ThiS</fullName>
    </submittedName>
</protein>
<proteinExistence type="predicted"/>
<dbReference type="Proteomes" id="UP000564644">
    <property type="component" value="Unassembled WGS sequence"/>
</dbReference>
<evidence type="ECO:0000313" key="2">
    <source>
        <dbReference type="Proteomes" id="UP000564644"/>
    </source>
</evidence>
<dbReference type="SUPFAM" id="SSF54285">
    <property type="entry name" value="MoaD/ThiS"/>
    <property type="match status" value="1"/>
</dbReference>
<reference evidence="1 2" key="1">
    <citation type="submission" date="2020-08" db="EMBL/GenBank/DDBJ databases">
        <title>Cohnella phylogeny.</title>
        <authorList>
            <person name="Dunlap C."/>
        </authorList>
    </citation>
    <scope>NUCLEOTIDE SEQUENCE [LARGE SCALE GENOMIC DNA]</scope>
    <source>
        <strain evidence="1 2">CBP 2801</strain>
    </source>
</reference>
<organism evidence="1 2">
    <name type="scientific">Cohnella zeiphila</name>
    <dbReference type="NCBI Taxonomy" id="2761120"/>
    <lineage>
        <taxon>Bacteria</taxon>
        <taxon>Bacillati</taxon>
        <taxon>Bacillota</taxon>
        <taxon>Bacilli</taxon>
        <taxon>Bacillales</taxon>
        <taxon>Paenibacillaceae</taxon>
        <taxon>Cohnella</taxon>
    </lineage>
</organism>
<dbReference type="PANTHER" id="PTHR34472">
    <property type="entry name" value="SULFUR CARRIER PROTEIN THIS"/>
    <property type="match status" value="1"/>
</dbReference>